<dbReference type="AlphaFoldDB" id="A0A810L312"/>
<organism evidence="2 3">
    <name type="scientific">Actinocatenispora sera</name>
    <dbReference type="NCBI Taxonomy" id="390989"/>
    <lineage>
        <taxon>Bacteria</taxon>
        <taxon>Bacillati</taxon>
        <taxon>Actinomycetota</taxon>
        <taxon>Actinomycetes</taxon>
        <taxon>Micromonosporales</taxon>
        <taxon>Micromonosporaceae</taxon>
        <taxon>Actinocatenispora</taxon>
    </lineage>
</organism>
<name>A0A810L312_9ACTN</name>
<evidence type="ECO:0000313" key="3">
    <source>
        <dbReference type="Proteomes" id="UP000680750"/>
    </source>
</evidence>
<keyword evidence="3" id="KW-1185">Reference proteome</keyword>
<feature type="domain" description="N-acetyltransferase" evidence="1">
    <location>
        <begin position="9"/>
        <end position="82"/>
    </location>
</feature>
<evidence type="ECO:0000259" key="1">
    <source>
        <dbReference type="Pfam" id="PF13302"/>
    </source>
</evidence>
<dbReference type="InterPro" id="IPR000182">
    <property type="entry name" value="GNAT_dom"/>
</dbReference>
<dbReference type="OrthoDB" id="4142102at2"/>
<evidence type="ECO:0000313" key="2">
    <source>
        <dbReference type="EMBL" id="BCJ28791.1"/>
    </source>
</evidence>
<dbReference type="PANTHER" id="PTHR43792:SF1">
    <property type="entry name" value="N-ACETYLTRANSFERASE DOMAIN-CONTAINING PROTEIN"/>
    <property type="match status" value="1"/>
</dbReference>
<protein>
    <recommendedName>
        <fullName evidence="1">N-acetyltransferase domain-containing protein</fullName>
    </recommendedName>
</protein>
<dbReference type="InterPro" id="IPR051531">
    <property type="entry name" value="N-acetyltransferase"/>
</dbReference>
<proteinExistence type="predicted"/>
<reference evidence="2" key="1">
    <citation type="submission" date="2020-08" db="EMBL/GenBank/DDBJ databases">
        <title>Whole genome shotgun sequence of Actinocatenispora sera NBRC 101916.</title>
        <authorList>
            <person name="Komaki H."/>
            <person name="Tamura T."/>
        </authorList>
    </citation>
    <scope>NUCLEOTIDE SEQUENCE</scope>
    <source>
        <strain evidence="2">NBRC 101916</strain>
    </source>
</reference>
<accession>A0A810L312</accession>
<dbReference type="PANTHER" id="PTHR43792">
    <property type="entry name" value="GNAT FAMILY, PUTATIVE (AFU_ORTHOLOGUE AFUA_3G00765)-RELATED-RELATED"/>
    <property type="match status" value="1"/>
</dbReference>
<dbReference type="GO" id="GO:0016747">
    <property type="term" value="F:acyltransferase activity, transferring groups other than amino-acyl groups"/>
    <property type="evidence" value="ECO:0007669"/>
    <property type="project" value="InterPro"/>
</dbReference>
<dbReference type="InterPro" id="IPR016181">
    <property type="entry name" value="Acyl_CoA_acyltransferase"/>
</dbReference>
<sequence>MPMRLTTHRFAGYCGLVAGHASADEPEIAYELLRADHGNGYATEAARATVDAAAGTGRRQLWATVRSWNEQSFRVLDKIGFTRTERISTDDFGATIWCTIGLRTS</sequence>
<dbReference type="KEGG" id="aser:Asera_28990"/>
<dbReference type="Pfam" id="PF13302">
    <property type="entry name" value="Acetyltransf_3"/>
    <property type="match status" value="1"/>
</dbReference>
<gene>
    <name evidence="2" type="ORF">Asera_28990</name>
</gene>
<dbReference type="Gene3D" id="3.40.630.30">
    <property type="match status" value="1"/>
</dbReference>
<dbReference type="EMBL" id="AP023354">
    <property type="protein sequence ID" value="BCJ28791.1"/>
    <property type="molecule type" value="Genomic_DNA"/>
</dbReference>
<dbReference type="SUPFAM" id="SSF55729">
    <property type="entry name" value="Acyl-CoA N-acyltransferases (Nat)"/>
    <property type="match status" value="1"/>
</dbReference>
<dbReference type="Proteomes" id="UP000680750">
    <property type="component" value="Chromosome"/>
</dbReference>